<proteinExistence type="predicted"/>
<accession>A0ABT7DH40</accession>
<feature type="compositionally biased region" description="Basic residues" evidence="1">
    <location>
        <begin position="193"/>
        <end position="205"/>
    </location>
</feature>
<evidence type="ECO:0000256" key="1">
    <source>
        <dbReference type="SAM" id="MobiDB-lite"/>
    </source>
</evidence>
<feature type="compositionally biased region" description="Basic residues" evidence="1">
    <location>
        <begin position="268"/>
        <end position="281"/>
    </location>
</feature>
<comment type="caution">
    <text evidence="2">The sequence shown here is derived from an EMBL/GenBank/DDBJ whole genome shotgun (WGS) entry which is preliminary data.</text>
</comment>
<feature type="compositionally biased region" description="Low complexity" evidence="1">
    <location>
        <begin position="206"/>
        <end position="218"/>
    </location>
</feature>
<dbReference type="Proteomes" id="UP001237194">
    <property type="component" value="Unassembled WGS sequence"/>
</dbReference>
<organism evidence="2 3">
    <name type="scientific">Streptomyces pakalii</name>
    <dbReference type="NCBI Taxonomy" id="3036494"/>
    <lineage>
        <taxon>Bacteria</taxon>
        <taxon>Bacillati</taxon>
        <taxon>Actinomycetota</taxon>
        <taxon>Actinomycetes</taxon>
        <taxon>Kitasatosporales</taxon>
        <taxon>Streptomycetaceae</taxon>
        <taxon>Streptomyces</taxon>
    </lineage>
</organism>
<name>A0ABT7DH40_9ACTN</name>
<evidence type="ECO:0000313" key="3">
    <source>
        <dbReference type="Proteomes" id="UP001237194"/>
    </source>
</evidence>
<keyword evidence="3" id="KW-1185">Reference proteome</keyword>
<dbReference type="EMBL" id="JARWAF010000020">
    <property type="protein sequence ID" value="MDJ1645150.1"/>
    <property type="molecule type" value="Genomic_DNA"/>
</dbReference>
<feature type="region of interest" description="Disordered" evidence="1">
    <location>
        <begin position="234"/>
        <end position="281"/>
    </location>
</feature>
<reference evidence="2 3" key="1">
    <citation type="submission" date="2023-04" db="EMBL/GenBank/DDBJ databases">
        <title>A novel species of the genus Streptomyces: Streptomyces pakalii sp. nov. isolated from a Mexican soil jungle.</title>
        <authorList>
            <person name="Chavez-Hernandez M.A."/>
            <person name="Ortiz-Alvarez J."/>
            <person name="Villa-Tanaca L."/>
            <person name="Hernandez-Rodriguez C."/>
        </authorList>
    </citation>
    <scope>NUCLEOTIDE SEQUENCE [LARGE SCALE GENOMIC DNA]</scope>
    <source>
        <strain evidence="2 3">ENCB-J15</strain>
    </source>
</reference>
<dbReference type="RefSeq" id="WP_283900918.1">
    <property type="nucleotide sequence ID" value="NZ_JARWAF010000020.1"/>
</dbReference>
<feature type="region of interest" description="Disordered" evidence="1">
    <location>
        <begin position="188"/>
        <end position="222"/>
    </location>
</feature>
<sequence length="512" mass="55173">MSAVAAPVAALIPAPRSSADGDGVSVLPVLFVPAGCQWLSTTAGRVALEGYSWMQAVHWVAGSGLYVPRRHRSHGPRAFGLTTVRVAQELAQLSPCRPGIGYLVRRTGLSERSVEYHLGMLREAGLLAYIVKGTRVRGERAQASEFARVIPVEYDVALGIRTVLRDDTAPAYTRAVCGIAETGRERMAELAKKASRKVRKPRSKASSRTSAKASARGAEQGVVTAVSGEARCTPMQVGTSTGSSAGGTYAPPEDKLASGAAKSPTPKKSTKKAGGPRKLNKVGRRFQLARELIQELDWLRGCSVPRIAWVARGVADAGWTVTDVRGWLHLRGEVTRVRRGSGLLAMLLANAQNVLDTPAKRTEAVDQWRGAQEATRRHRIEQVRARSERYDNDWTCPTSHRIQQEVAAAFAKVRETPNGGRAALSADDEATVIYSETTPATEGVHGLTGEEIAETRNDARQRLMMGDTSPITVAVDTLGRETAEQLYGPALVRRGLQLAHGARSSLMTYGSR</sequence>
<gene>
    <name evidence="2" type="ORF">P5W92_32780</name>
</gene>
<feature type="compositionally biased region" description="Low complexity" evidence="1">
    <location>
        <begin position="238"/>
        <end position="248"/>
    </location>
</feature>
<evidence type="ECO:0000313" key="2">
    <source>
        <dbReference type="EMBL" id="MDJ1645150.1"/>
    </source>
</evidence>
<protein>
    <submittedName>
        <fullName evidence="2">Transcriptional regulator</fullName>
    </submittedName>
</protein>